<evidence type="ECO:0000313" key="2">
    <source>
        <dbReference type="Proteomes" id="UP001144036"/>
    </source>
</evidence>
<protein>
    <submittedName>
        <fullName evidence="1">Zinc-binding dehydrogenase</fullName>
    </submittedName>
</protein>
<reference evidence="1" key="1">
    <citation type="submission" date="2022-11" db="EMBL/GenBank/DDBJ databases">
        <title>Nonomuraea corallina sp. nov., a new species of the genus Nonomuraea isolated from sea side sediment in Thai sea.</title>
        <authorList>
            <person name="Ngamcharungchit C."/>
            <person name="Matsumoto A."/>
            <person name="Suriyachadkun C."/>
            <person name="Panbangred W."/>
            <person name="Inahashi Y."/>
            <person name="Intra B."/>
        </authorList>
    </citation>
    <scope>NUCLEOTIDE SEQUENCE</scope>
    <source>
        <strain evidence="1">MCN248</strain>
    </source>
</reference>
<dbReference type="InterPro" id="IPR036291">
    <property type="entry name" value="NAD(P)-bd_dom_sf"/>
</dbReference>
<keyword evidence="2" id="KW-1185">Reference proteome</keyword>
<accession>A0ABT4SBX2</accession>
<dbReference type="Gene3D" id="3.90.180.10">
    <property type="entry name" value="Medium-chain alcohol dehydrogenases, catalytic domain"/>
    <property type="match status" value="1"/>
</dbReference>
<name>A0ABT4SBX2_9ACTN</name>
<dbReference type="SUPFAM" id="SSF51735">
    <property type="entry name" value="NAD(P)-binding Rossmann-fold domains"/>
    <property type="match status" value="1"/>
</dbReference>
<dbReference type="InterPro" id="IPR045010">
    <property type="entry name" value="MDR_fam"/>
</dbReference>
<dbReference type="Gene3D" id="3.40.50.720">
    <property type="entry name" value="NAD(P)-binding Rossmann-like Domain"/>
    <property type="match status" value="1"/>
</dbReference>
<organism evidence="1 2">
    <name type="scientific">Nonomuraea corallina</name>
    <dbReference type="NCBI Taxonomy" id="2989783"/>
    <lineage>
        <taxon>Bacteria</taxon>
        <taxon>Bacillati</taxon>
        <taxon>Actinomycetota</taxon>
        <taxon>Actinomycetes</taxon>
        <taxon>Streptosporangiales</taxon>
        <taxon>Streptosporangiaceae</taxon>
        <taxon>Nonomuraea</taxon>
    </lineage>
</organism>
<proteinExistence type="predicted"/>
<sequence length="143" mass="15061">VDRHDPGWAEALAAACPDGVHGYLHMAGGEVLRGVADQLAPHARVALCGLPDHANEVGGETVLPAGAVLRSRATVHGLVVYDHFDLRPEFAARLGALIAEGRLRLLEDEHRGLESAPAAFGRLMSGLNLGKAIVHLDPDTSDN</sequence>
<feature type="non-terminal residue" evidence="1">
    <location>
        <position position="1"/>
    </location>
</feature>
<dbReference type="PANTHER" id="PTHR43205">
    <property type="entry name" value="PROSTAGLANDIN REDUCTASE"/>
    <property type="match status" value="1"/>
</dbReference>
<evidence type="ECO:0000313" key="1">
    <source>
        <dbReference type="EMBL" id="MDA0634701.1"/>
    </source>
</evidence>
<dbReference type="Proteomes" id="UP001144036">
    <property type="component" value="Unassembled WGS sequence"/>
</dbReference>
<dbReference type="EMBL" id="JAPNNL010000048">
    <property type="protein sequence ID" value="MDA0634701.1"/>
    <property type="molecule type" value="Genomic_DNA"/>
</dbReference>
<comment type="caution">
    <text evidence="1">The sequence shown here is derived from an EMBL/GenBank/DDBJ whole genome shotgun (WGS) entry which is preliminary data.</text>
</comment>
<dbReference type="PANTHER" id="PTHR43205:SF7">
    <property type="entry name" value="PROSTAGLANDIN REDUCTASE 1"/>
    <property type="match status" value="1"/>
</dbReference>
<dbReference type="RefSeq" id="WP_270155522.1">
    <property type="nucleotide sequence ID" value="NZ_JAPNNL010000048.1"/>
</dbReference>
<gene>
    <name evidence="1" type="ORF">OUY22_14855</name>
</gene>
<dbReference type="Pfam" id="PF13602">
    <property type="entry name" value="ADH_zinc_N_2"/>
    <property type="match status" value="1"/>
</dbReference>